<dbReference type="PROSITE" id="PS00374">
    <property type="entry name" value="MGMT"/>
    <property type="match status" value="1"/>
</dbReference>
<protein>
    <submittedName>
        <fullName evidence="1">Uncharacterized protein</fullName>
    </submittedName>
</protein>
<dbReference type="Proteomes" id="UP000198460">
    <property type="component" value="Unassembled WGS sequence"/>
</dbReference>
<reference evidence="1 2" key="1">
    <citation type="submission" date="2017-04" db="EMBL/GenBank/DDBJ databases">
        <authorList>
            <person name="Afonso C.L."/>
            <person name="Miller P.J."/>
            <person name="Scott M.A."/>
            <person name="Spackman E."/>
            <person name="Goraichik I."/>
            <person name="Dimitrov K.M."/>
            <person name="Suarez D.L."/>
            <person name="Swayne D.E."/>
        </authorList>
    </citation>
    <scope>NUCLEOTIDE SEQUENCE [LARGE SCALE GENOMIC DNA]</scope>
    <source>
        <strain evidence="1">LMG 28154</strain>
    </source>
</reference>
<gene>
    <name evidence="1" type="ORF">BSIN_0005</name>
</gene>
<dbReference type="InterPro" id="IPR001497">
    <property type="entry name" value="MethylDNA_cys_MeTrfase_AS"/>
</dbReference>
<organism evidence="1 2">
    <name type="scientific">Burkholderia singularis</name>
    <dbReference type="NCBI Taxonomy" id="1503053"/>
    <lineage>
        <taxon>Bacteria</taxon>
        <taxon>Pseudomonadati</taxon>
        <taxon>Pseudomonadota</taxon>
        <taxon>Betaproteobacteria</taxon>
        <taxon>Burkholderiales</taxon>
        <taxon>Burkholderiaceae</taxon>
        <taxon>Burkholderia</taxon>
        <taxon>pseudomallei group</taxon>
    </lineage>
</organism>
<accession>A0A238H209</accession>
<sequence length="42" mass="4891">MPRNVIPSFIRLRHDNRDLPCHRLLSAWPGWTQQSLPPLASI</sequence>
<evidence type="ECO:0000313" key="2">
    <source>
        <dbReference type="Proteomes" id="UP000198460"/>
    </source>
</evidence>
<dbReference type="AlphaFoldDB" id="A0A238H209"/>
<dbReference type="GO" id="GO:0006281">
    <property type="term" value="P:DNA repair"/>
    <property type="evidence" value="ECO:0007669"/>
    <property type="project" value="InterPro"/>
</dbReference>
<evidence type="ECO:0000313" key="1">
    <source>
        <dbReference type="EMBL" id="SMF99276.1"/>
    </source>
</evidence>
<proteinExistence type="predicted"/>
<dbReference type="EMBL" id="FXAN01000040">
    <property type="protein sequence ID" value="SMF99276.1"/>
    <property type="molecule type" value="Genomic_DNA"/>
</dbReference>
<name>A0A238H209_9BURK</name>
<dbReference type="GO" id="GO:0003908">
    <property type="term" value="F:methylated-DNA-[protein]-cysteine S-methyltransferase activity"/>
    <property type="evidence" value="ECO:0007669"/>
    <property type="project" value="InterPro"/>
</dbReference>